<proteinExistence type="predicted"/>
<evidence type="ECO:0000256" key="1">
    <source>
        <dbReference type="SAM" id="MobiDB-lite"/>
    </source>
</evidence>
<feature type="region of interest" description="Disordered" evidence="1">
    <location>
        <begin position="611"/>
        <end position="633"/>
    </location>
</feature>
<dbReference type="Proteomes" id="UP000675881">
    <property type="component" value="Chromosome 8"/>
</dbReference>
<dbReference type="EMBL" id="HG994587">
    <property type="protein sequence ID" value="CAF3031657.1"/>
    <property type="molecule type" value="Genomic_DNA"/>
</dbReference>
<sequence length="790" mass="87771">MFEVLSPEGVCQCTKKECTPRNGTRSRSRDQAVREYHGRNRRFTPEAQEMMANLEKEILIQHGADSVRVMNAEIQKCLPYKLSLGCIKKRRALPSSKAQGELLCADITPNPNSTKFGSAWTELEVDTMVDVKRGHDGDQEDLAWNLVKLFYGRSVESIEAKLLSKEFRAVKELMPVEATEVSDTDDVNISEEERWIDQVIQSTPNAKKVLAENRDSVARTKTGLKVFRPAVDTLPLKTPSPKSKSDVSTASLTEQVLVECDLPVTLFASQDPKASSEEGELSEADLMEIASNVPSCEGSMLGMSEHECLNESVTAWDPKASSEEGELSEADLMEIASNVPSCEGSMFGMSEHECLNESVTAWVRGRRVRSSVEGDTHKGCEMRAMIVSHTGANKKAANKKKKTKENKNKKDPKASSEEGELSEADLMEIASNVPSCEGSMLGMSEHECLNESVTAWVRGRRLRSSVEGDTHKGCEMRAMIVSHTGANKKAGNKKKKTKENKNKKVIEKKEKEIKKDTSKTSRTKKAKVERGAMDRIRALEVGMDRALAMINSTLQALRPISEKGINPRKSLRTTHGGRSTLKPRHKFVQHVEMQEKSGKFAVVKRGQCNKPVVIPKPGPSGRQLRSANGWEKSRESSQCPVHCMNRFEALEEKQALLSKAAGIVGKRPKKGINPQDRRAVHASTQRGWEKDRTKLVRRILEGKSVLEEAKPPPEEVLPEWEKVFLAPSVEDGRDPVALIDPMEVLMNEATIEEVRAAIPKDNTSPGPDGITLSEIKKLEISSLTRWINKY</sequence>
<feature type="region of interest" description="Disordered" evidence="1">
    <location>
        <begin position="20"/>
        <end position="42"/>
    </location>
</feature>
<feature type="compositionally biased region" description="Basic and acidic residues" evidence="1">
    <location>
        <begin position="405"/>
        <end position="416"/>
    </location>
</feature>
<feature type="compositionally biased region" description="Basic and acidic residues" evidence="1">
    <location>
        <begin position="27"/>
        <end position="38"/>
    </location>
</feature>
<evidence type="ECO:0000313" key="3">
    <source>
        <dbReference type="Proteomes" id="UP000675881"/>
    </source>
</evidence>
<feature type="region of interest" description="Disordered" evidence="1">
    <location>
        <begin position="387"/>
        <end position="423"/>
    </location>
</feature>
<protein>
    <submittedName>
        <fullName evidence="2">(salmon louse) hypothetical protein</fullName>
    </submittedName>
</protein>
<organism evidence="2 3">
    <name type="scientific">Lepeophtheirus salmonis</name>
    <name type="common">Salmon louse</name>
    <name type="synonym">Caligus salmonis</name>
    <dbReference type="NCBI Taxonomy" id="72036"/>
    <lineage>
        <taxon>Eukaryota</taxon>
        <taxon>Metazoa</taxon>
        <taxon>Ecdysozoa</taxon>
        <taxon>Arthropoda</taxon>
        <taxon>Crustacea</taxon>
        <taxon>Multicrustacea</taxon>
        <taxon>Hexanauplia</taxon>
        <taxon>Copepoda</taxon>
        <taxon>Siphonostomatoida</taxon>
        <taxon>Caligidae</taxon>
        <taxon>Lepeophtheirus</taxon>
    </lineage>
</organism>
<feature type="region of interest" description="Disordered" evidence="1">
    <location>
        <begin position="666"/>
        <end position="687"/>
    </location>
</feature>
<gene>
    <name evidence="2" type="ORF">LSAA_14180</name>
</gene>
<accession>A0A7R8HDL7</accession>
<reference evidence="2" key="1">
    <citation type="submission" date="2021-02" db="EMBL/GenBank/DDBJ databases">
        <authorList>
            <person name="Bekaert M."/>
        </authorList>
    </citation>
    <scope>NUCLEOTIDE SEQUENCE</scope>
    <source>
        <strain evidence="2">IoA-00</strain>
    </source>
</reference>
<name>A0A7R8HDL7_LEPSM</name>
<keyword evidence="3" id="KW-1185">Reference proteome</keyword>
<evidence type="ECO:0000313" key="2">
    <source>
        <dbReference type="EMBL" id="CAF3031657.1"/>
    </source>
</evidence>
<dbReference type="AlphaFoldDB" id="A0A7R8HDL7"/>